<evidence type="ECO:0000313" key="2">
    <source>
        <dbReference type="EMBL" id="BCS23106.1"/>
    </source>
</evidence>
<feature type="compositionally biased region" description="Basic and acidic residues" evidence="1">
    <location>
        <begin position="24"/>
        <end position="44"/>
    </location>
</feature>
<dbReference type="EMBL" id="AP024445">
    <property type="protein sequence ID" value="BCS23106.1"/>
    <property type="molecule type" value="Genomic_DNA"/>
</dbReference>
<keyword evidence="3" id="KW-1185">Reference proteome</keyword>
<accession>A0A7R7XKG1</accession>
<evidence type="ECO:0000256" key="1">
    <source>
        <dbReference type="SAM" id="MobiDB-lite"/>
    </source>
</evidence>
<sequence>MPGNVLSSWFGMRPSAWVLPQNHNDSDHVHDVDDDHQHQKHDPNSDWNDNYQCAVLRSMSNVVSRAR</sequence>
<dbReference type="GeneID" id="64973111"/>
<gene>
    <name evidence="2" type="ORF">APUU_31331A</name>
</gene>
<feature type="region of interest" description="Disordered" evidence="1">
    <location>
        <begin position="20"/>
        <end position="48"/>
    </location>
</feature>
<evidence type="ECO:0000313" key="3">
    <source>
        <dbReference type="Proteomes" id="UP000654913"/>
    </source>
</evidence>
<dbReference type="AlphaFoldDB" id="A0A7R7XKG1"/>
<dbReference type="Proteomes" id="UP000654913">
    <property type="component" value="Chromosome 3"/>
</dbReference>
<name>A0A7R7XKG1_9EURO</name>
<reference evidence="2" key="1">
    <citation type="submission" date="2021-01" db="EMBL/GenBank/DDBJ databases">
        <authorList>
            <consortium name="Aspergillus puulaauensis MK2 genome sequencing consortium"/>
            <person name="Kazuki M."/>
            <person name="Futagami T."/>
        </authorList>
    </citation>
    <scope>NUCLEOTIDE SEQUENCE</scope>
    <source>
        <strain evidence="2">MK2</strain>
    </source>
</reference>
<organism evidence="2 3">
    <name type="scientific">Aspergillus puulaauensis</name>
    <dbReference type="NCBI Taxonomy" id="1220207"/>
    <lineage>
        <taxon>Eukaryota</taxon>
        <taxon>Fungi</taxon>
        <taxon>Dikarya</taxon>
        <taxon>Ascomycota</taxon>
        <taxon>Pezizomycotina</taxon>
        <taxon>Eurotiomycetes</taxon>
        <taxon>Eurotiomycetidae</taxon>
        <taxon>Eurotiales</taxon>
        <taxon>Aspergillaceae</taxon>
        <taxon>Aspergillus</taxon>
    </lineage>
</organism>
<protein>
    <submittedName>
        <fullName evidence="2">Uncharacterized protein</fullName>
    </submittedName>
</protein>
<dbReference type="RefSeq" id="XP_041555300.1">
    <property type="nucleotide sequence ID" value="XM_041702523.1"/>
</dbReference>
<proteinExistence type="predicted"/>
<dbReference type="KEGG" id="apuu:APUU_31331A"/>
<reference evidence="2" key="2">
    <citation type="submission" date="2021-02" db="EMBL/GenBank/DDBJ databases">
        <title>Aspergillus puulaauensis MK2 genome sequence.</title>
        <authorList>
            <person name="Futagami T."/>
            <person name="Mori K."/>
            <person name="Kadooka C."/>
            <person name="Tanaka T."/>
        </authorList>
    </citation>
    <scope>NUCLEOTIDE SEQUENCE</scope>
    <source>
        <strain evidence="2">MK2</strain>
    </source>
</reference>